<reference evidence="1 2" key="1">
    <citation type="submission" date="2019-12" db="EMBL/GenBank/DDBJ databases">
        <authorList>
            <person name="Alioto T."/>
            <person name="Alioto T."/>
            <person name="Gomez Garrido J."/>
        </authorList>
    </citation>
    <scope>NUCLEOTIDE SEQUENCE [LARGE SCALE GENOMIC DNA]</scope>
</reference>
<dbReference type="AlphaFoldDB" id="A0A8S0Q767"/>
<gene>
    <name evidence="1" type="ORF">OLEA9_A090154</name>
</gene>
<dbReference type="OrthoDB" id="1930729at2759"/>
<protein>
    <submittedName>
        <fullName evidence="1">Uncharacterized protein</fullName>
    </submittedName>
</protein>
<proteinExistence type="predicted"/>
<evidence type="ECO:0000313" key="2">
    <source>
        <dbReference type="Proteomes" id="UP000594638"/>
    </source>
</evidence>
<sequence>MPDLDLVEALPDDDIARMGALYFLTTYLFPRDYKKVVDNYFFVLVEDFNAMNRFTRDKLLFDITLGSLKDELSRRTLHYRLRVMLVAFQVKIYETFPSLDGIVVTRTAKTHPRIMNWMANEQPSAAKLEGADCFANVDIVICDLEPSKTKMPMPYMNNVQYKKPIQLDLSSESRRKKRTKKSIDNTSTSGKSVILLTDTIMGQPNVSNDDDDFVDPSA</sequence>
<accession>A0A8S0Q767</accession>
<dbReference type="Gramene" id="OE9A090154T1">
    <property type="protein sequence ID" value="OE9A090154C1"/>
    <property type="gene ID" value="OE9A090154"/>
</dbReference>
<dbReference type="EMBL" id="CACTIH010000625">
    <property type="protein sequence ID" value="CAA2961804.1"/>
    <property type="molecule type" value="Genomic_DNA"/>
</dbReference>
<dbReference type="PANTHER" id="PTHR48449:SF1">
    <property type="entry name" value="DUF1985 DOMAIN-CONTAINING PROTEIN"/>
    <property type="match status" value="1"/>
</dbReference>
<name>A0A8S0Q767_OLEEU</name>
<dbReference type="Proteomes" id="UP000594638">
    <property type="component" value="Unassembled WGS sequence"/>
</dbReference>
<keyword evidence="2" id="KW-1185">Reference proteome</keyword>
<evidence type="ECO:0000313" key="1">
    <source>
        <dbReference type="EMBL" id="CAA2961804.1"/>
    </source>
</evidence>
<dbReference type="PANTHER" id="PTHR48449">
    <property type="entry name" value="DUF1985 DOMAIN-CONTAINING PROTEIN"/>
    <property type="match status" value="1"/>
</dbReference>
<comment type="caution">
    <text evidence="1">The sequence shown here is derived from an EMBL/GenBank/DDBJ whole genome shotgun (WGS) entry which is preliminary data.</text>
</comment>
<organism evidence="1 2">
    <name type="scientific">Olea europaea subsp. europaea</name>
    <dbReference type="NCBI Taxonomy" id="158383"/>
    <lineage>
        <taxon>Eukaryota</taxon>
        <taxon>Viridiplantae</taxon>
        <taxon>Streptophyta</taxon>
        <taxon>Embryophyta</taxon>
        <taxon>Tracheophyta</taxon>
        <taxon>Spermatophyta</taxon>
        <taxon>Magnoliopsida</taxon>
        <taxon>eudicotyledons</taxon>
        <taxon>Gunneridae</taxon>
        <taxon>Pentapetalae</taxon>
        <taxon>asterids</taxon>
        <taxon>lamiids</taxon>
        <taxon>Lamiales</taxon>
        <taxon>Oleaceae</taxon>
        <taxon>Oleeae</taxon>
        <taxon>Olea</taxon>
    </lineage>
</organism>